<dbReference type="EMBL" id="PVQB02001069">
    <property type="protein sequence ID" value="KAF4332466.1"/>
    <property type="molecule type" value="Genomic_DNA"/>
</dbReference>
<dbReference type="AlphaFoldDB" id="A0A9P5A5A8"/>
<comment type="caution">
    <text evidence="2">The sequence shown here is derived from an EMBL/GenBank/DDBJ whole genome shotgun (WGS) entry which is preliminary data.</text>
</comment>
<feature type="region of interest" description="Disordered" evidence="1">
    <location>
        <begin position="73"/>
        <end position="108"/>
    </location>
</feature>
<organism evidence="2 3">
    <name type="scientific">Fusarium beomiforme</name>
    <dbReference type="NCBI Taxonomy" id="44412"/>
    <lineage>
        <taxon>Eukaryota</taxon>
        <taxon>Fungi</taxon>
        <taxon>Dikarya</taxon>
        <taxon>Ascomycota</taxon>
        <taxon>Pezizomycotina</taxon>
        <taxon>Sordariomycetes</taxon>
        <taxon>Hypocreomycetidae</taxon>
        <taxon>Hypocreales</taxon>
        <taxon>Nectriaceae</taxon>
        <taxon>Fusarium</taxon>
        <taxon>Fusarium burgessii species complex</taxon>
    </lineage>
</organism>
<feature type="compositionally biased region" description="Basic and acidic residues" evidence="1">
    <location>
        <begin position="44"/>
        <end position="58"/>
    </location>
</feature>
<feature type="compositionally biased region" description="Basic and acidic residues" evidence="1">
    <location>
        <begin position="18"/>
        <end position="31"/>
    </location>
</feature>
<feature type="compositionally biased region" description="Polar residues" evidence="1">
    <location>
        <begin position="87"/>
        <end position="102"/>
    </location>
</feature>
<evidence type="ECO:0000313" key="2">
    <source>
        <dbReference type="EMBL" id="KAF4332466.1"/>
    </source>
</evidence>
<feature type="region of interest" description="Disordered" evidence="1">
    <location>
        <begin position="147"/>
        <end position="186"/>
    </location>
</feature>
<feature type="region of interest" description="Disordered" evidence="1">
    <location>
        <begin position="16"/>
        <end position="59"/>
    </location>
</feature>
<reference evidence="2" key="2">
    <citation type="submission" date="2020-02" db="EMBL/GenBank/DDBJ databases">
        <title>Identification and distribution of gene clusters putatively required for synthesis of sphingolipid metabolism inhibitors in phylogenetically diverse species of the filamentous fungus Fusarium.</title>
        <authorList>
            <person name="Kim H.-S."/>
            <person name="Busman M."/>
            <person name="Brown D.W."/>
            <person name="Divon H."/>
            <person name="Uhlig S."/>
            <person name="Proctor R.H."/>
        </authorList>
    </citation>
    <scope>NUCLEOTIDE SEQUENCE</scope>
    <source>
        <strain evidence="2">NRRL 25174</strain>
    </source>
</reference>
<sequence length="186" mass="20358">MFSNIIHHIRATLPQGISDDHVGTDVGDFDHTPPPSARASVDMSRSEDRGSGDTKELKTNQFSLSYDLLKSQLSKSEVNGKDDPTPLRNSRQSEPATATTSKDILGTLPGPPYHKTSLSQNGMTTQNIRLQSSIHDRNEYEIEGVTGNTERVGADNGLESSRHEVGPWLNLEQNSITSRSISSNKD</sequence>
<reference evidence="2" key="1">
    <citation type="journal article" date="2017" name="Mycologia">
        <title>Fusarium algeriense, sp. nov., a novel toxigenic crown rot pathogen of durum wheat from Algeria is nested in the Fusarium burgessii species complex.</title>
        <authorList>
            <person name="Laraba I."/>
            <person name="Keddad A."/>
            <person name="Boureghda H."/>
            <person name="Abdallah N."/>
            <person name="Vaughan M.M."/>
            <person name="Proctor R.H."/>
            <person name="Busman M."/>
            <person name="O'Donnell K."/>
        </authorList>
    </citation>
    <scope>NUCLEOTIDE SEQUENCE</scope>
    <source>
        <strain evidence="2">NRRL 25174</strain>
    </source>
</reference>
<dbReference type="Proteomes" id="UP000730481">
    <property type="component" value="Unassembled WGS sequence"/>
</dbReference>
<keyword evidence="3" id="KW-1185">Reference proteome</keyword>
<accession>A0A9P5A5A8</accession>
<evidence type="ECO:0000256" key="1">
    <source>
        <dbReference type="SAM" id="MobiDB-lite"/>
    </source>
</evidence>
<gene>
    <name evidence="2" type="ORF">FBEOM_13742</name>
</gene>
<dbReference type="OrthoDB" id="4988399at2759"/>
<protein>
    <submittedName>
        <fullName evidence="2">Major facilitator superfamily transporter</fullName>
    </submittedName>
</protein>
<evidence type="ECO:0000313" key="3">
    <source>
        <dbReference type="Proteomes" id="UP000730481"/>
    </source>
</evidence>
<feature type="compositionally biased region" description="Polar residues" evidence="1">
    <location>
        <begin position="171"/>
        <end position="186"/>
    </location>
</feature>
<name>A0A9P5A5A8_9HYPO</name>
<proteinExistence type="predicted"/>